<dbReference type="PANTHER" id="PTHR22589">
    <property type="entry name" value="CARNITINE O-ACYLTRANSFERASE"/>
    <property type="match status" value="1"/>
</dbReference>
<evidence type="ECO:0000256" key="22">
    <source>
        <dbReference type="SAM" id="Phobius"/>
    </source>
</evidence>
<evidence type="ECO:0000256" key="4">
    <source>
        <dbReference type="ARBA" id="ARBA00013243"/>
    </source>
</evidence>
<keyword evidence="6 21" id="KW-0808">Transferase</keyword>
<dbReference type="InterPro" id="IPR000542">
    <property type="entry name" value="Carn_acyl_trans"/>
</dbReference>
<evidence type="ECO:0000256" key="2">
    <source>
        <dbReference type="ARBA" id="ARBA00005005"/>
    </source>
</evidence>
<evidence type="ECO:0000256" key="5">
    <source>
        <dbReference type="ARBA" id="ARBA00022448"/>
    </source>
</evidence>
<keyword evidence="7 22" id="KW-0812">Transmembrane</keyword>
<dbReference type="Gene3D" id="3.30.559.10">
    <property type="entry name" value="Chloramphenicol acetyltransferase-like domain"/>
    <property type="match status" value="1"/>
</dbReference>
<dbReference type="GO" id="GO:0015909">
    <property type="term" value="P:long-chain fatty acid transport"/>
    <property type="evidence" value="ECO:0007669"/>
    <property type="project" value="TreeGrafter"/>
</dbReference>
<dbReference type="Pfam" id="PF00755">
    <property type="entry name" value="Carn_acyltransf"/>
    <property type="match status" value="1"/>
</dbReference>
<name>A0A7L1D3K4_9PASS</name>
<dbReference type="Gene3D" id="3.30.559.70">
    <property type="entry name" value="Choline/Carnitine o-acyltransferase, domain 2"/>
    <property type="match status" value="1"/>
</dbReference>
<evidence type="ECO:0000256" key="20">
    <source>
        <dbReference type="PIRSR" id="PIRSR600542-1"/>
    </source>
</evidence>
<evidence type="ECO:0000313" key="24">
    <source>
        <dbReference type="EMBL" id="NXM71511.1"/>
    </source>
</evidence>
<feature type="active site" description="Proton acceptor" evidence="20">
    <location>
        <position position="362"/>
    </location>
</feature>
<comment type="caution">
    <text evidence="24">The sequence shown here is derived from an EMBL/GenBank/DDBJ whole genome shotgun (WGS) entry which is preliminary data.</text>
</comment>
<dbReference type="OrthoDB" id="240216at2759"/>
<evidence type="ECO:0000256" key="7">
    <source>
        <dbReference type="ARBA" id="ARBA00022692"/>
    </source>
</evidence>
<feature type="non-terminal residue" evidence="24">
    <location>
        <position position="1"/>
    </location>
</feature>
<comment type="subcellular location">
    <subcellularLocation>
        <location evidence="1">Mitochondrion outer membrane</location>
        <topology evidence="1">Multi-pass membrane protein</topology>
    </subcellularLocation>
</comment>
<dbReference type="EC" id="2.3.1.21" evidence="4"/>
<feature type="transmembrane region" description="Helical" evidence="22">
    <location>
        <begin position="12"/>
        <end position="33"/>
    </location>
</feature>
<evidence type="ECO:0000256" key="21">
    <source>
        <dbReference type="RuleBase" id="RU003801"/>
    </source>
</evidence>
<evidence type="ECO:0000256" key="16">
    <source>
        <dbReference type="ARBA" id="ARBA00041685"/>
    </source>
</evidence>
<dbReference type="PROSITE" id="PS00440">
    <property type="entry name" value="ACYLTRANSF_C_2"/>
    <property type="match status" value="1"/>
</dbReference>
<dbReference type="PROSITE" id="PS00439">
    <property type="entry name" value="ACYLTRANSF_C_1"/>
    <property type="match status" value="1"/>
</dbReference>
<dbReference type="AlphaFoldDB" id="A0A7L1D3K4"/>
<keyword evidence="8" id="KW-1000">Mitochondrion outer membrane</keyword>
<evidence type="ECO:0000256" key="8">
    <source>
        <dbReference type="ARBA" id="ARBA00022787"/>
    </source>
</evidence>
<protein>
    <recommendedName>
        <fullName evidence="15">Carnitine O-palmitoyltransferase 1, muscle isoform</fullName>
        <ecNumber evidence="4">2.3.1.21</ecNumber>
    </recommendedName>
    <alternativeName>
        <fullName evidence="16">Carnitine O-palmitoyltransferase I, muscle isoform</fullName>
    </alternativeName>
    <alternativeName>
        <fullName evidence="17">Carnitine palmitoyltransferase 1B</fullName>
    </alternativeName>
</protein>
<keyword evidence="12" id="KW-0496">Mitochondrion</keyword>
<dbReference type="InterPro" id="IPR023213">
    <property type="entry name" value="CAT-like_dom_sf"/>
</dbReference>
<evidence type="ECO:0000256" key="12">
    <source>
        <dbReference type="ARBA" id="ARBA00023128"/>
    </source>
</evidence>
<evidence type="ECO:0000256" key="18">
    <source>
        <dbReference type="ARBA" id="ARBA00043926"/>
    </source>
</evidence>
<dbReference type="GO" id="GO:0004095">
    <property type="term" value="F:carnitine O-palmitoyltransferase activity"/>
    <property type="evidence" value="ECO:0007669"/>
    <property type="project" value="UniProtKB-EC"/>
</dbReference>
<evidence type="ECO:0000256" key="13">
    <source>
        <dbReference type="ARBA" id="ARBA00023136"/>
    </source>
</evidence>
<comment type="catalytic activity">
    <reaction evidence="19">
        <text>(R)-carnitine + hexadecanoyl-CoA = O-hexadecanoyl-(R)-carnitine + CoA</text>
        <dbReference type="Rhea" id="RHEA:12661"/>
        <dbReference type="ChEBI" id="CHEBI:16347"/>
        <dbReference type="ChEBI" id="CHEBI:17490"/>
        <dbReference type="ChEBI" id="CHEBI:57287"/>
        <dbReference type="ChEBI" id="CHEBI:57379"/>
        <dbReference type="EC" id="2.3.1.21"/>
    </reaction>
    <physiologicalReaction direction="left-to-right" evidence="19">
        <dbReference type="Rhea" id="RHEA:12662"/>
    </physiologicalReaction>
</comment>
<evidence type="ECO:0000256" key="1">
    <source>
        <dbReference type="ARBA" id="ARBA00004374"/>
    </source>
</evidence>
<dbReference type="SUPFAM" id="SSF52777">
    <property type="entry name" value="CoA-dependent acyltransferases"/>
    <property type="match status" value="2"/>
</dbReference>
<keyword evidence="13 22" id="KW-0472">Membrane</keyword>
<evidence type="ECO:0000313" key="25">
    <source>
        <dbReference type="Proteomes" id="UP000553648"/>
    </source>
</evidence>
<dbReference type="FunFam" id="3.30.559.70:FF:000001">
    <property type="entry name" value="Carnitine O-palmitoyltransferase 1, liver isoform"/>
    <property type="match status" value="1"/>
</dbReference>
<dbReference type="EMBL" id="VXBA01002846">
    <property type="protein sequence ID" value="NXM71511.1"/>
    <property type="molecule type" value="Genomic_DNA"/>
</dbReference>
<keyword evidence="11" id="KW-0443">Lipid metabolism</keyword>
<dbReference type="GO" id="GO:0005741">
    <property type="term" value="C:mitochondrial outer membrane"/>
    <property type="evidence" value="ECO:0007669"/>
    <property type="project" value="UniProtKB-SubCell"/>
</dbReference>
<evidence type="ECO:0000256" key="6">
    <source>
        <dbReference type="ARBA" id="ARBA00022679"/>
    </source>
</evidence>
<dbReference type="GO" id="GO:0006631">
    <property type="term" value="P:fatty acid metabolic process"/>
    <property type="evidence" value="ECO:0007669"/>
    <property type="project" value="UniProtKB-KW"/>
</dbReference>
<evidence type="ECO:0000256" key="3">
    <source>
        <dbReference type="ARBA" id="ARBA00005232"/>
    </source>
</evidence>
<evidence type="ECO:0000256" key="9">
    <source>
        <dbReference type="ARBA" id="ARBA00022832"/>
    </source>
</evidence>
<evidence type="ECO:0000256" key="19">
    <source>
        <dbReference type="ARBA" id="ARBA00048480"/>
    </source>
</evidence>
<dbReference type="GO" id="GO:0009437">
    <property type="term" value="P:carnitine metabolic process"/>
    <property type="evidence" value="ECO:0007669"/>
    <property type="project" value="TreeGrafter"/>
</dbReference>
<evidence type="ECO:0000256" key="14">
    <source>
        <dbReference type="ARBA" id="ARBA00023315"/>
    </source>
</evidence>
<evidence type="ECO:0000256" key="11">
    <source>
        <dbReference type="ARBA" id="ARBA00023098"/>
    </source>
</evidence>
<evidence type="ECO:0000256" key="10">
    <source>
        <dbReference type="ARBA" id="ARBA00022989"/>
    </source>
</evidence>
<evidence type="ECO:0000259" key="23">
    <source>
        <dbReference type="Pfam" id="PF00755"/>
    </source>
</evidence>
<organism evidence="24 25">
    <name type="scientific">Serilophus lunatus</name>
    <name type="common">silver-breasted broadbill</name>
    <dbReference type="NCBI Taxonomy" id="239386"/>
    <lineage>
        <taxon>Eukaryota</taxon>
        <taxon>Metazoa</taxon>
        <taxon>Chordata</taxon>
        <taxon>Craniata</taxon>
        <taxon>Vertebrata</taxon>
        <taxon>Euteleostomi</taxon>
        <taxon>Archelosauria</taxon>
        <taxon>Archosauria</taxon>
        <taxon>Dinosauria</taxon>
        <taxon>Saurischia</taxon>
        <taxon>Theropoda</taxon>
        <taxon>Coelurosauria</taxon>
        <taxon>Aves</taxon>
        <taxon>Neognathae</taxon>
        <taxon>Neoaves</taxon>
        <taxon>Telluraves</taxon>
        <taxon>Australaves</taxon>
        <taxon>Passeriformes</taxon>
        <taxon>Eurylaimidae</taxon>
        <taxon>Serilophus</taxon>
    </lineage>
</organism>
<keyword evidence="14 21" id="KW-0012">Acyltransferase</keyword>
<dbReference type="InterPro" id="IPR042231">
    <property type="entry name" value="Cho/carn_acyl_trans_2"/>
</dbReference>
<feature type="non-terminal residue" evidence="24">
    <location>
        <position position="655"/>
    </location>
</feature>
<keyword evidence="5" id="KW-0813">Transport</keyword>
<dbReference type="FunFam" id="3.30.559.70:FF:000032">
    <property type="entry name" value="Uncharacterized protein"/>
    <property type="match status" value="1"/>
</dbReference>
<keyword evidence="10 22" id="KW-1133">Transmembrane helix</keyword>
<reference evidence="24 25" key="1">
    <citation type="submission" date="2019-09" db="EMBL/GenBank/DDBJ databases">
        <title>Bird 10,000 Genomes (B10K) Project - Family phase.</title>
        <authorList>
            <person name="Zhang G."/>
        </authorList>
    </citation>
    <scope>NUCLEOTIDE SEQUENCE [LARGE SCALE GENOMIC DNA]</scope>
    <source>
        <strain evidence="24">B10K-DU-002-03</strain>
        <tissue evidence="24">Muscle</tissue>
    </source>
</reference>
<dbReference type="InterPro" id="IPR039551">
    <property type="entry name" value="Cho/carn_acyl_trans"/>
</dbReference>
<keyword evidence="25" id="KW-1185">Reference proteome</keyword>
<feature type="domain" description="Choline/carnitine acyltransferase" evidence="23">
    <location>
        <begin position="78"/>
        <end position="645"/>
    </location>
</feature>
<proteinExistence type="inferred from homology"/>
<evidence type="ECO:0000256" key="17">
    <source>
        <dbReference type="ARBA" id="ARBA00042959"/>
    </source>
</evidence>
<comment type="function">
    <text evidence="18">Catalyzes the transfer of the acyl group of long-chain fatty acid-CoA conjugates onto carnitine, an essential step for the mitochondrial uptake of long-chain fatty acids and their subsequent beta-oxidation in the mitochondrion.</text>
</comment>
<comment type="pathway">
    <text evidence="2">Lipid metabolism; fatty acid beta-oxidation.</text>
</comment>
<accession>A0A7L1D3K4</accession>
<dbReference type="Proteomes" id="UP000553648">
    <property type="component" value="Unassembled WGS sequence"/>
</dbReference>
<evidence type="ECO:0000256" key="15">
    <source>
        <dbReference type="ARBA" id="ARBA00040569"/>
    </source>
</evidence>
<dbReference type="PANTHER" id="PTHR22589:SF69">
    <property type="entry name" value="CARNITINE O-PALMITOYLTRANSFERASE 1, MUSCLE ISOFORM"/>
    <property type="match status" value="1"/>
</dbReference>
<keyword evidence="9" id="KW-0276">Fatty acid metabolism</keyword>
<gene>
    <name evidence="24" type="primary">Cpt1b</name>
    <name evidence="24" type="ORF">SERLUN_R14823</name>
</gene>
<sequence length="655" mass="74693">LTPQARTVVSTVVFSTGAWLAAVLLFRSVLRLLLSYHGWMFEPHGHISRSTRLWMALMKIMSIRKPLLYSFQSSLPKLPVPPVEATITRYLESVRPLLDDDKYAEMVVLAKEFQEKTAPRLQRYLHLKSWWTTNYVSDWWEEYVYLRGRSPIMVNSNYYAMVRGWGSEGTPKPLRGLPRRHHQAMMALGVVPMCSYQSERMFNTTRIPGKETDTLLHLADSKHLAVYHKGRYYKVWLYYGGKVLPPADLELQFQRILDDPSPPQPGEERLAALTAGERVPWAEARARFFSRGPNKTSLDAIERGAFFLTLDEEEHGQEPNTPRCMDAYAKSLLHGRCYDRWFDKSFTLVVYKNGKVGANAEHSWADAPIVGHLWEFMLAMDKFQLGYTEGGHCKGDPNRQLAPPQRLQWDIPPEGIAAIESSLRVARALADDVDFCCFPFSTFGKGLIKRCRTSPDAFIQISLQLAHFRDKGSFCLTYEASMTRLFREGRTETVRSCTAEATAFVRSMADPRSSRSERQRLFKTAAEKHQQLYRLAMTGSGIDRHLFCLYLMSRYLGTQSPFLARVLSEPWRLSTSQTPQQQLKMFDLNKYPDHVSSGGGFGPVADDGYGVSYIIAGENLITFHVSSKFSSSETDSQRFGRNIRQAMLDIAGLFD</sequence>
<comment type="similarity">
    <text evidence="3 21">Belongs to the carnitine/choline acetyltransferase family.</text>
</comment>
<dbReference type="FunFam" id="3.30.559.10:FF:000042">
    <property type="entry name" value="Carnitine Palmitoyl Transferase"/>
    <property type="match status" value="1"/>
</dbReference>